<proteinExistence type="predicted"/>
<comment type="caution">
    <text evidence="2">The sequence shown here is derived from an EMBL/GenBank/DDBJ whole genome shotgun (WGS) entry which is preliminary data.</text>
</comment>
<dbReference type="EMBL" id="JACIER010000013">
    <property type="protein sequence ID" value="MBB4045180.1"/>
    <property type="molecule type" value="Genomic_DNA"/>
</dbReference>
<dbReference type="AlphaFoldDB" id="A0A840CZA5"/>
<name>A0A840CZA5_9BACE</name>
<feature type="transmembrane region" description="Helical" evidence="1">
    <location>
        <begin position="109"/>
        <end position="132"/>
    </location>
</feature>
<feature type="transmembrane region" description="Helical" evidence="1">
    <location>
        <begin position="40"/>
        <end position="61"/>
    </location>
</feature>
<gene>
    <name evidence="2" type="ORF">GGR06_002991</name>
</gene>
<feature type="transmembrane region" description="Helical" evidence="1">
    <location>
        <begin position="73"/>
        <end position="94"/>
    </location>
</feature>
<sequence length="264" mass="30180">MKSLTYSFKQLLSGGLFCCLILLAAYLFRLLFPAMHGDTFSSSICFLMWLILFVGALLWAFHAKGGRASFSRILDWQFITAFILVIANQIYIIMSKEFHTELAPLWADYAFPVLVVVGIMVAGAIKISIALCRRMAVERRRATLLTQKMQQILNSPPAEQKGVSFLRMLIENKSIAQFSAADYLLLVEGCQIIDPVFFVWLKNKGCQLPSRDIVLCVLIRMHKTKEEILTIFCISDGSYRTMRSRARKRLEIEDTDMETFLHML</sequence>
<feature type="transmembrane region" description="Helical" evidence="1">
    <location>
        <begin position="12"/>
        <end position="34"/>
    </location>
</feature>
<keyword evidence="1" id="KW-0472">Membrane</keyword>
<keyword evidence="1" id="KW-1133">Transmembrane helix</keyword>
<reference evidence="2" key="1">
    <citation type="submission" date="2020-08" db="EMBL/GenBank/DDBJ databases">
        <title>Genomic Encyclopedia of Type Strains, Phase IV (KMG-IV): sequencing the most valuable type-strain genomes for metagenomic binning, comparative biology and taxonomic classification.</title>
        <authorList>
            <person name="Goeker M."/>
        </authorList>
    </citation>
    <scope>NUCLEOTIDE SEQUENCE [LARGE SCALE GENOMIC DNA]</scope>
    <source>
        <strain evidence="2">DSM 105720</strain>
    </source>
</reference>
<evidence type="ECO:0008006" key="4">
    <source>
        <dbReference type="Google" id="ProtNLM"/>
    </source>
</evidence>
<accession>A0A840CZA5</accession>
<evidence type="ECO:0000313" key="3">
    <source>
        <dbReference type="Proteomes" id="UP000560658"/>
    </source>
</evidence>
<evidence type="ECO:0000256" key="1">
    <source>
        <dbReference type="SAM" id="Phobius"/>
    </source>
</evidence>
<keyword evidence="1" id="KW-0812">Transmembrane</keyword>
<dbReference type="RefSeq" id="WP_044162429.1">
    <property type="nucleotide sequence ID" value="NZ_JACIER010000013.1"/>
</dbReference>
<keyword evidence="3" id="KW-1185">Reference proteome</keyword>
<evidence type="ECO:0000313" key="2">
    <source>
        <dbReference type="EMBL" id="MBB4045180.1"/>
    </source>
</evidence>
<organism evidence="2 3">
    <name type="scientific">Bacteroides reticulotermitis</name>
    <dbReference type="NCBI Taxonomy" id="1133319"/>
    <lineage>
        <taxon>Bacteria</taxon>
        <taxon>Pseudomonadati</taxon>
        <taxon>Bacteroidota</taxon>
        <taxon>Bacteroidia</taxon>
        <taxon>Bacteroidales</taxon>
        <taxon>Bacteroidaceae</taxon>
        <taxon>Bacteroides</taxon>
    </lineage>
</organism>
<dbReference type="Proteomes" id="UP000560658">
    <property type="component" value="Unassembled WGS sequence"/>
</dbReference>
<protein>
    <recommendedName>
        <fullName evidence="4">HTH luxR-type domain-containing protein</fullName>
    </recommendedName>
</protein>